<keyword evidence="3" id="KW-1185">Reference proteome</keyword>
<comment type="caution">
    <text evidence="2">The sequence shown here is derived from an EMBL/GenBank/DDBJ whole genome shotgun (WGS) entry which is preliminary data.</text>
</comment>
<dbReference type="EMBL" id="JANPWB010000009">
    <property type="protein sequence ID" value="KAJ1154638.1"/>
    <property type="molecule type" value="Genomic_DNA"/>
</dbReference>
<protein>
    <submittedName>
        <fullName evidence="2">Uncharacterized protein</fullName>
    </submittedName>
</protein>
<feature type="region of interest" description="Disordered" evidence="1">
    <location>
        <begin position="94"/>
        <end position="153"/>
    </location>
</feature>
<gene>
    <name evidence="2" type="ORF">NDU88_007381</name>
</gene>
<evidence type="ECO:0000313" key="2">
    <source>
        <dbReference type="EMBL" id="KAJ1154638.1"/>
    </source>
</evidence>
<feature type="compositionally biased region" description="Low complexity" evidence="1">
    <location>
        <begin position="106"/>
        <end position="127"/>
    </location>
</feature>
<evidence type="ECO:0000256" key="1">
    <source>
        <dbReference type="SAM" id="MobiDB-lite"/>
    </source>
</evidence>
<sequence>MGAAAHCRVGHGIMMRPSYFYDYGSPVFGEGSWGLEIRGAGRFTAHRPSPPFEAVEMAPPVRHGLPFTGCPGTGCASWLPPLLRAPSPGRLPIYPLCTRSGSTGPRSASAQQRRGRPSAQSRARSSRVCWHAAQQSVGHSVVPRTGSAPRTEQ</sequence>
<name>A0AAV7RUY0_PLEWA</name>
<evidence type="ECO:0000313" key="3">
    <source>
        <dbReference type="Proteomes" id="UP001066276"/>
    </source>
</evidence>
<dbReference type="Proteomes" id="UP001066276">
    <property type="component" value="Chromosome 5"/>
</dbReference>
<accession>A0AAV7RUY0</accession>
<organism evidence="2 3">
    <name type="scientific">Pleurodeles waltl</name>
    <name type="common">Iberian ribbed newt</name>
    <dbReference type="NCBI Taxonomy" id="8319"/>
    <lineage>
        <taxon>Eukaryota</taxon>
        <taxon>Metazoa</taxon>
        <taxon>Chordata</taxon>
        <taxon>Craniata</taxon>
        <taxon>Vertebrata</taxon>
        <taxon>Euteleostomi</taxon>
        <taxon>Amphibia</taxon>
        <taxon>Batrachia</taxon>
        <taxon>Caudata</taxon>
        <taxon>Salamandroidea</taxon>
        <taxon>Salamandridae</taxon>
        <taxon>Pleurodelinae</taxon>
        <taxon>Pleurodeles</taxon>
    </lineage>
</organism>
<reference evidence="2" key="1">
    <citation type="journal article" date="2022" name="bioRxiv">
        <title>Sequencing and chromosome-scale assembly of the giantPleurodeles waltlgenome.</title>
        <authorList>
            <person name="Brown T."/>
            <person name="Elewa A."/>
            <person name="Iarovenko S."/>
            <person name="Subramanian E."/>
            <person name="Araus A.J."/>
            <person name="Petzold A."/>
            <person name="Susuki M."/>
            <person name="Suzuki K.-i.T."/>
            <person name="Hayashi T."/>
            <person name="Toyoda A."/>
            <person name="Oliveira C."/>
            <person name="Osipova E."/>
            <person name="Leigh N.D."/>
            <person name="Simon A."/>
            <person name="Yun M.H."/>
        </authorList>
    </citation>
    <scope>NUCLEOTIDE SEQUENCE</scope>
    <source>
        <strain evidence="2">20211129_DDA</strain>
        <tissue evidence="2">Liver</tissue>
    </source>
</reference>
<proteinExistence type="predicted"/>
<dbReference type="AlphaFoldDB" id="A0AAV7RUY0"/>